<organism evidence="1 2">
    <name type="scientific">Desulforamulus reducens (strain ATCC BAA-1160 / DSM 100696 / MI-1)</name>
    <name type="common">Desulfotomaculum reducens</name>
    <dbReference type="NCBI Taxonomy" id="349161"/>
    <lineage>
        <taxon>Bacteria</taxon>
        <taxon>Bacillati</taxon>
        <taxon>Bacillota</taxon>
        <taxon>Clostridia</taxon>
        <taxon>Eubacteriales</taxon>
        <taxon>Peptococcaceae</taxon>
        <taxon>Desulforamulus</taxon>
    </lineage>
</organism>
<dbReference type="AlphaFoldDB" id="A4J0L5"/>
<dbReference type="eggNOG" id="COG1388">
    <property type="taxonomic scope" value="Bacteria"/>
</dbReference>
<gene>
    <name evidence="1" type="ordered locus">Dred_0068</name>
</gene>
<dbReference type="OrthoDB" id="1785142at2"/>
<protein>
    <recommendedName>
        <fullName evidence="3">SipL SPOCS domain-containing protein</fullName>
    </recommendedName>
</protein>
<evidence type="ECO:0000313" key="2">
    <source>
        <dbReference type="Proteomes" id="UP000001556"/>
    </source>
</evidence>
<dbReference type="STRING" id="349161.Dred_0068"/>
<dbReference type="SUPFAM" id="SSF49785">
    <property type="entry name" value="Galactose-binding domain-like"/>
    <property type="match status" value="1"/>
</dbReference>
<proteinExistence type="predicted"/>
<dbReference type="HOGENOM" id="CLU_743413_0_0_9"/>
<reference evidence="1 2" key="1">
    <citation type="submission" date="2007-03" db="EMBL/GenBank/DDBJ databases">
        <title>Complete sequence of Desulfotomaculum reducens MI-1.</title>
        <authorList>
            <consortium name="US DOE Joint Genome Institute"/>
            <person name="Copeland A."/>
            <person name="Lucas S."/>
            <person name="Lapidus A."/>
            <person name="Barry K."/>
            <person name="Detter J.C."/>
            <person name="Glavina del Rio T."/>
            <person name="Hammon N."/>
            <person name="Israni S."/>
            <person name="Dalin E."/>
            <person name="Tice H."/>
            <person name="Pitluck S."/>
            <person name="Sims D."/>
            <person name="Brettin T."/>
            <person name="Bruce D."/>
            <person name="Han C."/>
            <person name="Tapia R."/>
            <person name="Schmutz J."/>
            <person name="Larimer F."/>
            <person name="Land M."/>
            <person name="Hauser L."/>
            <person name="Kyrpides N."/>
            <person name="Kim E."/>
            <person name="Tebo B.M."/>
            <person name="Richardson P."/>
        </authorList>
    </citation>
    <scope>NUCLEOTIDE SEQUENCE [LARGE SCALE GENOMIC DNA]</scope>
    <source>
        <strain evidence="1 2">MI-1</strain>
    </source>
</reference>
<keyword evidence="2" id="KW-1185">Reference proteome</keyword>
<dbReference type="InterPro" id="IPR008979">
    <property type="entry name" value="Galactose-bd-like_sf"/>
</dbReference>
<evidence type="ECO:0008006" key="3">
    <source>
        <dbReference type="Google" id="ProtNLM"/>
    </source>
</evidence>
<dbReference type="RefSeq" id="WP_011876462.1">
    <property type="nucleotide sequence ID" value="NC_009253.1"/>
</dbReference>
<dbReference type="Proteomes" id="UP000001556">
    <property type="component" value="Chromosome"/>
</dbReference>
<name>A4J0L5_DESRM</name>
<accession>A4J0L5</accession>
<sequence>MPNGTVCQLVNLPVVIGDVVTSVTVENVTCLDEQAKKVDHIDVVVRDLEGEPIFGGIPANTSGKPYPYPGHNSGQCTSPTATIHVGDAVCGPRELKGIRIFGTIHKQIFYVNKLDDVRHMGEDIEFTKVIDLKPPLIVMNSQNIEIDFRNVDLSVDFDLHKSIRIQQTATVSFLIKIVEATQMFISIFPNGCETATLGIQDTFEDFIGDVPSNWQGTNVGPNPAGRTGEAVEIGVCPTRPASLAQNVPNVVGGQSYELTFWARSLEKMTDPCCFTLLAQVMFLDASGNPISTVDQTIHSQDLSDTYRQFRITGTAPEGTASATIGFVFTPEPHNTCSVLMDDLVFAPF</sequence>
<dbReference type="EMBL" id="CP000612">
    <property type="protein sequence ID" value="ABO48618.1"/>
    <property type="molecule type" value="Genomic_DNA"/>
</dbReference>
<dbReference type="Gene3D" id="2.60.120.260">
    <property type="entry name" value="Galactose-binding domain-like"/>
    <property type="match status" value="1"/>
</dbReference>
<dbReference type="KEGG" id="drm:Dred_0068"/>
<evidence type="ECO:0000313" key="1">
    <source>
        <dbReference type="EMBL" id="ABO48618.1"/>
    </source>
</evidence>